<evidence type="ECO:0000259" key="9">
    <source>
        <dbReference type="PROSITE" id="PS50157"/>
    </source>
</evidence>
<dbReference type="Pfam" id="PF00096">
    <property type="entry name" value="zf-C2H2"/>
    <property type="match status" value="2"/>
</dbReference>
<dbReference type="GO" id="GO:0006351">
    <property type="term" value="P:DNA-templated transcription"/>
    <property type="evidence" value="ECO:0007669"/>
    <property type="project" value="InterPro"/>
</dbReference>
<evidence type="ECO:0000256" key="5">
    <source>
        <dbReference type="ARBA" id="ARBA00022833"/>
    </source>
</evidence>
<feature type="domain" description="C2H2-type" evidence="9">
    <location>
        <begin position="60"/>
        <end position="89"/>
    </location>
</feature>
<reference evidence="10 11" key="1">
    <citation type="journal article" date="2014" name="BMC Genomics">
        <title>Comparative genome sequencing reveals chemotype-specific gene clusters in the toxigenic black mold Stachybotrys.</title>
        <authorList>
            <person name="Semeiks J."/>
            <person name="Borek D."/>
            <person name="Otwinowski Z."/>
            <person name="Grishin N.V."/>
        </authorList>
    </citation>
    <scope>NUCLEOTIDE SEQUENCE [LARGE SCALE GENOMIC DNA]</scope>
    <source>
        <strain evidence="11">CBS 109288 / IBT 7711</strain>
    </source>
</reference>
<dbReference type="PROSITE" id="PS50157">
    <property type="entry name" value="ZINC_FINGER_C2H2_2"/>
    <property type="match status" value="2"/>
</dbReference>
<protein>
    <recommendedName>
        <fullName evidence="9">C2H2-type domain-containing protein</fullName>
    </recommendedName>
</protein>
<feature type="region of interest" description="Disordered" evidence="8">
    <location>
        <begin position="1"/>
        <end position="20"/>
    </location>
</feature>
<dbReference type="SMART" id="SM00355">
    <property type="entry name" value="ZnF_C2H2"/>
    <property type="match status" value="2"/>
</dbReference>
<dbReference type="InterPro" id="IPR007219">
    <property type="entry name" value="XnlR_reg_dom"/>
</dbReference>
<keyword evidence="2" id="KW-0479">Metal-binding</keyword>
<feature type="region of interest" description="Disordered" evidence="8">
    <location>
        <begin position="82"/>
        <end position="128"/>
    </location>
</feature>
<feature type="region of interest" description="Disordered" evidence="8">
    <location>
        <begin position="156"/>
        <end position="193"/>
    </location>
</feature>
<gene>
    <name evidence="10" type="ORF">S7711_06982</name>
</gene>
<dbReference type="PANTHER" id="PTHR40626">
    <property type="entry name" value="MIP31509P"/>
    <property type="match status" value="1"/>
</dbReference>
<keyword evidence="5" id="KW-0862">Zinc</keyword>
<feature type="domain" description="C2H2-type" evidence="9">
    <location>
        <begin position="30"/>
        <end position="59"/>
    </location>
</feature>
<organism evidence="10 11">
    <name type="scientific">Stachybotrys chartarum (strain CBS 109288 / IBT 7711)</name>
    <name type="common">Toxic black mold</name>
    <name type="synonym">Stilbospora chartarum</name>
    <dbReference type="NCBI Taxonomy" id="1280523"/>
    <lineage>
        <taxon>Eukaryota</taxon>
        <taxon>Fungi</taxon>
        <taxon>Dikarya</taxon>
        <taxon>Ascomycota</taxon>
        <taxon>Pezizomycotina</taxon>
        <taxon>Sordariomycetes</taxon>
        <taxon>Hypocreomycetidae</taxon>
        <taxon>Hypocreales</taxon>
        <taxon>Stachybotryaceae</taxon>
        <taxon>Stachybotrys</taxon>
    </lineage>
</organism>
<evidence type="ECO:0000313" key="11">
    <source>
        <dbReference type="Proteomes" id="UP000028045"/>
    </source>
</evidence>
<dbReference type="Proteomes" id="UP000028045">
    <property type="component" value="Unassembled WGS sequence"/>
</dbReference>
<comment type="subcellular location">
    <subcellularLocation>
        <location evidence="1">Nucleus</location>
    </subcellularLocation>
</comment>
<dbReference type="AlphaFoldDB" id="A0A084ARZ3"/>
<dbReference type="GO" id="GO:0000978">
    <property type="term" value="F:RNA polymerase II cis-regulatory region sequence-specific DNA binding"/>
    <property type="evidence" value="ECO:0007669"/>
    <property type="project" value="InterPro"/>
</dbReference>
<feature type="compositionally biased region" description="Polar residues" evidence="8">
    <location>
        <begin position="1"/>
        <end position="13"/>
    </location>
</feature>
<dbReference type="Gene3D" id="3.30.160.60">
    <property type="entry name" value="Classic Zinc Finger"/>
    <property type="match status" value="1"/>
</dbReference>
<dbReference type="GO" id="GO:0000785">
    <property type="term" value="C:chromatin"/>
    <property type="evidence" value="ECO:0007669"/>
    <property type="project" value="TreeGrafter"/>
</dbReference>
<dbReference type="InterPro" id="IPR051059">
    <property type="entry name" value="VerF-like"/>
</dbReference>
<feature type="compositionally biased region" description="Basic and acidic residues" evidence="8">
    <location>
        <begin position="108"/>
        <end position="121"/>
    </location>
</feature>
<dbReference type="EMBL" id="KL648592">
    <property type="protein sequence ID" value="KEY68072.1"/>
    <property type="molecule type" value="Genomic_DNA"/>
</dbReference>
<evidence type="ECO:0000256" key="4">
    <source>
        <dbReference type="ARBA" id="ARBA00022771"/>
    </source>
</evidence>
<dbReference type="PROSITE" id="PS00028">
    <property type="entry name" value="ZINC_FINGER_C2H2_1"/>
    <property type="match status" value="2"/>
</dbReference>
<dbReference type="InterPro" id="IPR036236">
    <property type="entry name" value="Znf_C2H2_sf"/>
</dbReference>
<dbReference type="SUPFAM" id="SSF57667">
    <property type="entry name" value="beta-beta-alpha zinc fingers"/>
    <property type="match status" value="1"/>
</dbReference>
<dbReference type="InterPro" id="IPR013087">
    <property type="entry name" value="Znf_C2H2_type"/>
</dbReference>
<evidence type="ECO:0000256" key="8">
    <source>
        <dbReference type="SAM" id="MobiDB-lite"/>
    </source>
</evidence>
<dbReference type="PANTHER" id="PTHR40626:SF11">
    <property type="entry name" value="ZINC FINGER PROTEIN YPR022C"/>
    <property type="match status" value="1"/>
</dbReference>
<evidence type="ECO:0000313" key="10">
    <source>
        <dbReference type="EMBL" id="KEY68072.1"/>
    </source>
</evidence>
<sequence>MASTHSPTESAGSLSKGYKRASRKGAARRFVCDHPGCDKLYSRAEHLQRHQLNHNPKEIFECDVAGCDQKFVRLDLLARHKKRHTSSYTPRNRVPSFNDASNNASFAEQRERERERERERGAAAAVSPESINGHRQLYPHQHQSAGPHDAAILLTPDSNTAPTPTALPLAVSSRSPQGQSWTSPINDRHPAPLQQQKQSSFYAEPAPLPDPSSMVPFPQVPYSTEAEMVQGNFAAWLFDPQSNYADFNVASLPFFEGGLESAFNNDIHYEYESLGRSSVDLTPPGYIDLPSDDQITEPRRQELIHWFQMFRKKQPKYDALMPNLLRESGGDYVALNVDMMRECLKEFWDIVSPRLPIVHQHTFSPNRCPIFLLFVMIALGAASLRNRDGQRRHSEYGPFADVVMSNVRWEILTSDDATPPASLWVVQALLLLEFYEKLYSSRRFHERAHIYHPAFMTLLRRGSPLIGRAGSESPPDAESNGGQDRTIPAMSLDSHTWWVRWAETESMHRVVFAAFMLDVIHAAMFGHAADMTAHEIRLPLPCDDNLWMASSPDVVRQLDANFRMYGVKQVSFLDGLKSALHGKEVKTHAFGRMIIVAGLLSVGWHLGHKESHLKWLDIRGPSSETQDNWRKMLLKAFDNWKDSFDRAISEAISDGSEHRRVPNGPISSASVLYHLSHLSLHSDFVDCQVYAGAKRLLGRKVSTRDYHNVIKRMNSWSKQASTRHAILHAFKLLYRILVDPHGRRRSNTQYRGPSTIQYSLRNDTDPHRPWIMYYASLTVWSFVHALGRPPGKGFPNRPYLGVDLYARVAEYLTSVAQLSNLDEKQAAMLHEGLPSLLDVVESILREAETDLLAEARERVKVCRELLLGSAR</sequence>
<dbReference type="HOGENOM" id="CLU_006466_0_0_1"/>
<dbReference type="GO" id="GO:0005634">
    <property type="term" value="C:nucleus"/>
    <property type="evidence" value="ECO:0007669"/>
    <property type="project" value="UniProtKB-SubCell"/>
</dbReference>
<dbReference type="GO" id="GO:0008270">
    <property type="term" value="F:zinc ion binding"/>
    <property type="evidence" value="ECO:0007669"/>
    <property type="project" value="UniProtKB-KW"/>
</dbReference>
<evidence type="ECO:0000256" key="1">
    <source>
        <dbReference type="ARBA" id="ARBA00004123"/>
    </source>
</evidence>
<keyword evidence="6" id="KW-0539">Nucleus</keyword>
<evidence type="ECO:0000256" key="6">
    <source>
        <dbReference type="ARBA" id="ARBA00023242"/>
    </source>
</evidence>
<accession>A0A084ARZ3</accession>
<keyword evidence="11" id="KW-1185">Reference proteome</keyword>
<name>A0A084ARZ3_STACB</name>
<evidence type="ECO:0000256" key="2">
    <source>
        <dbReference type="ARBA" id="ARBA00022723"/>
    </source>
</evidence>
<dbReference type="OrthoDB" id="1405595at2759"/>
<dbReference type="CDD" id="cd12148">
    <property type="entry name" value="fungal_TF_MHR"/>
    <property type="match status" value="1"/>
</dbReference>
<keyword evidence="4 7" id="KW-0863">Zinc-finger</keyword>
<feature type="compositionally biased region" description="Polar residues" evidence="8">
    <location>
        <begin position="172"/>
        <end position="185"/>
    </location>
</feature>
<evidence type="ECO:0000256" key="3">
    <source>
        <dbReference type="ARBA" id="ARBA00022737"/>
    </source>
</evidence>
<dbReference type="Pfam" id="PF04082">
    <property type="entry name" value="Fungal_trans"/>
    <property type="match status" value="1"/>
</dbReference>
<keyword evidence="3" id="KW-0677">Repeat</keyword>
<proteinExistence type="predicted"/>
<evidence type="ECO:0000256" key="7">
    <source>
        <dbReference type="PROSITE-ProRule" id="PRU00042"/>
    </source>
</evidence>
<dbReference type="GO" id="GO:0000981">
    <property type="term" value="F:DNA-binding transcription factor activity, RNA polymerase II-specific"/>
    <property type="evidence" value="ECO:0007669"/>
    <property type="project" value="InterPro"/>
</dbReference>